<dbReference type="AlphaFoldDB" id="A0A4R1CHX0"/>
<comment type="caution">
    <text evidence="1">The sequence shown here is derived from an EMBL/GenBank/DDBJ whole genome shotgun (WGS) entry which is preliminary data.</text>
</comment>
<dbReference type="Pfam" id="PF17174">
    <property type="entry name" value="DUF5130"/>
    <property type="match status" value="1"/>
</dbReference>
<dbReference type="InterPro" id="IPR033437">
    <property type="entry name" value="DUF5130"/>
</dbReference>
<dbReference type="EMBL" id="SJZJ01000006">
    <property type="protein sequence ID" value="TCJ30055.1"/>
    <property type="molecule type" value="Genomic_DNA"/>
</dbReference>
<protein>
    <submittedName>
        <fullName evidence="1">DUF5130 family protein</fullName>
    </submittedName>
</protein>
<evidence type="ECO:0000313" key="1">
    <source>
        <dbReference type="EMBL" id="TCJ30055.1"/>
    </source>
</evidence>
<sequence length="130" mass="13999">MVRTRRQAAPVPAGDSFSRQERLSIAEAIRKAELRSRMEITAYVGAAEGDPRAFATQLHNTLAAPTRSLVIMVDPAQRALEIVTGGWVRERLSDEQVQLTALEMQLAFAEGDLAGGLVRGIGALADRATA</sequence>
<keyword evidence="2" id="KW-1185">Reference proteome</keyword>
<dbReference type="Gene3D" id="3.10.310.50">
    <property type="match status" value="1"/>
</dbReference>
<evidence type="ECO:0000313" key="2">
    <source>
        <dbReference type="Proteomes" id="UP000295453"/>
    </source>
</evidence>
<gene>
    <name evidence="1" type="ORF">EPD65_05590</name>
</gene>
<reference evidence="1 2" key="1">
    <citation type="submission" date="2019-03" db="EMBL/GenBank/DDBJ databases">
        <authorList>
            <person name="Kim M.K.M."/>
        </authorList>
    </citation>
    <scope>NUCLEOTIDE SEQUENCE [LARGE SCALE GENOMIC DNA]</scope>
    <source>
        <strain evidence="1 2">18JY15-6</strain>
    </source>
</reference>
<proteinExistence type="predicted"/>
<accession>A0A4R1CHX0</accession>
<dbReference type="Proteomes" id="UP000295453">
    <property type="component" value="Unassembled WGS sequence"/>
</dbReference>
<name>A0A4R1CHX0_9ACTN</name>
<organism evidence="1 2">
    <name type="scientific">Nocardioides jejuensis</name>
    <dbReference type="NCBI Taxonomy" id="2502782"/>
    <lineage>
        <taxon>Bacteria</taxon>
        <taxon>Bacillati</taxon>
        <taxon>Actinomycetota</taxon>
        <taxon>Actinomycetes</taxon>
        <taxon>Propionibacteriales</taxon>
        <taxon>Nocardioidaceae</taxon>
        <taxon>Nocardioides</taxon>
    </lineage>
</organism>
<dbReference type="OrthoDB" id="3214027at2"/>